<dbReference type="EMBL" id="JAEMWZ010000050">
    <property type="protein sequence ID" value="KAG7139915.1"/>
    <property type="molecule type" value="Genomic_DNA"/>
</dbReference>
<evidence type="ECO:0000313" key="2">
    <source>
        <dbReference type="Proteomes" id="UP000689129"/>
    </source>
</evidence>
<gene>
    <name evidence="1" type="ORF">HYQ45_003246</name>
</gene>
<evidence type="ECO:0008006" key="3">
    <source>
        <dbReference type="Google" id="ProtNLM"/>
    </source>
</evidence>
<proteinExistence type="predicted"/>
<dbReference type="Proteomes" id="UP000689129">
    <property type="component" value="Unassembled WGS sequence"/>
</dbReference>
<reference evidence="1" key="1">
    <citation type="journal article" date="2021" name="Mol. Plant Pathol.">
        <title>A 20-kb lineage-specific genomic region tames virulence in pathogenic amphidiploid Verticillium longisporum.</title>
        <authorList>
            <person name="Harting R."/>
            <person name="Starke J."/>
            <person name="Kusch H."/>
            <person name="Poggeler S."/>
            <person name="Maurus I."/>
            <person name="Schluter R."/>
            <person name="Landesfeind M."/>
            <person name="Bulla I."/>
            <person name="Nowrousian M."/>
            <person name="de Jonge R."/>
            <person name="Stahlhut G."/>
            <person name="Hoff K.J."/>
            <person name="Asshauer K.P."/>
            <person name="Thurmer A."/>
            <person name="Stanke M."/>
            <person name="Daniel R."/>
            <person name="Morgenstern B."/>
            <person name="Thomma B.P.H.J."/>
            <person name="Kronstad J.W."/>
            <person name="Braus-Stromeyer S.A."/>
            <person name="Braus G.H."/>
        </authorList>
    </citation>
    <scope>NUCLEOTIDE SEQUENCE</scope>
    <source>
        <strain evidence="1">Vl32</strain>
    </source>
</reference>
<dbReference type="AlphaFoldDB" id="A0A8I2ZYJ4"/>
<dbReference type="OrthoDB" id="4894189at2759"/>
<organism evidence="1 2">
    <name type="scientific">Verticillium longisporum</name>
    <name type="common">Verticillium dahliae var. longisporum</name>
    <dbReference type="NCBI Taxonomy" id="100787"/>
    <lineage>
        <taxon>Eukaryota</taxon>
        <taxon>Fungi</taxon>
        <taxon>Dikarya</taxon>
        <taxon>Ascomycota</taxon>
        <taxon>Pezizomycotina</taxon>
        <taxon>Sordariomycetes</taxon>
        <taxon>Hypocreomycetidae</taxon>
        <taxon>Glomerellales</taxon>
        <taxon>Plectosphaerellaceae</taxon>
        <taxon>Verticillium</taxon>
    </lineage>
</organism>
<name>A0A8I2ZYJ4_VERLO</name>
<sequence>MEHWKQTIQDIQSSCGFCGLLMTSWTERADHLADHFKSGATMAQWLGDWGFDDDVVQMVQNSIPPCRSDRV</sequence>
<protein>
    <recommendedName>
        <fullName evidence="3">C2H2-type domain-containing protein</fullName>
    </recommendedName>
</protein>
<accession>A0A8I2ZYJ4</accession>
<evidence type="ECO:0000313" key="1">
    <source>
        <dbReference type="EMBL" id="KAG7139915.1"/>
    </source>
</evidence>
<comment type="caution">
    <text evidence="1">The sequence shown here is derived from an EMBL/GenBank/DDBJ whole genome shotgun (WGS) entry which is preliminary data.</text>
</comment>